<keyword evidence="4 8" id="KW-1133">Transmembrane helix</keyword>
<evidence type="ECO:0000256" key="7">
    <source>
        <dbReference type="SAM" id="MobiDB-lite"/>
    </source>
</evidence>
<evidence type="ECO:0000259" key="9">
    <source>
        <dbReference type="Pfam" id="PF02687"/>
    </source>
</evidence>
<evidence type="ECO:0000256" key="3">
    <source>
        <dbReference type="ARBA" id="ARBA00022692"/>
    </source>
</evidence>
<dbReference type="GO" id="GO:0005886">
    <property type="term" value="C:plasma membrane"/>
    <property type="evidence" value="ECO:0007669"/>
    <property type="project" value="UniProtKB-SubCell"/>
</dbReference>
<comment type="similarity">
    <text evidence="6">Belongs to the ABC-4 integral membrane protein family.</text>
</comment>
<organism evidence="10 11">
    <name type="scientific">Streptomyces colonosanans</name>
    <dbReference type="NCBI Taxonomy" id="1428652"/>
    <lineage>
        <taxon>Bacteria</taxon>
        <taxon>Bacillati</taxon>
        <taxon>Actinomycetota</taxon>
        <taxon>Actinomycetes</taxon>
        <taxon>Kitasatosporales</taxon>
        <taxon>Streptomycetaceae</taxon>
        <taxon>Streptomyces</taxon>
    </lineage>
</organism>
<sequence>MNLLRMAWWNVQALRGRLLGLVTMVAVAGAVCMSAIGIASNAQGSTTSQVGESTANRSVTVDSPGERPDAAQLTEATEKRLAKIAHVESVQHRLQVSMPVRDNPEGADLLYATTYREALAPPVVKSVRKHLFPLRRGEVVFPASTHGVDLSSMMGRTVTVDAHRYVRPGVGDTVSDRVKVVGLYNPSWQFDGPDTAYADDASVVKWAAAAAGKTTGDYLRTSGWNQLTVVVDSASHVPGVLEAVQDMNYPAVTLQQQLQALPGVLELVRLTGNVLLGVLGVLAFTGAVTVTGALGRQRAQEVGILKAVGFRSRSVMGMLVAEMAIAGVVAAAVGLVLAVGASGAAAAGLRRIGDVAPYVHDTVPLPGASTLILLSLATVVVVAAGAVLPARRAARMSPTDAMKDW</sequence>
<evidence type="ECO:0000256" key="5">
    <source>
        <dbReference type="ARBA" id="ARBA00023136"/>
    </source>
</evidence>
<feature type="region of interest" description="Disordered" evidence="7">
    <location>
        <begin position="43"/>
        <end position="69"/>
    </location>
</feature>
<evidence type="ECO:0000256" key="2">
    <source>
        <dbReference type="ARBA" id="ARBA00022475"/>
    </source>
</evidence>
<dbReference type="PANTHER" id="PTHR30572">
    <property type="entry name" value="MEMBRANE COMPONENT OF TRANSPORTER-RELATED"/>
    <property type="match status" value="1"/>
</dbReference>
<dbReference type="GO" id="GO:0022857">
    <property type="term" value="F:transmembrane transporter activity"/>
    <property type="evidence" value="ECO:0007669"/>
    <property type="project" value="TreeGrafter"/>
</dbReference>
<gene>
    <name evidence="10" type="ORF">BIV24_28295</name>
</gene>
<accession>A0A1S2NVI6</accession>
<protein>
    <submittedName>
        <fullName evidence="10">ABC transporter permease</fullName>
    </submittedName>
</protein>
<dbReference type="Proteomes" id="UP000179935">
    <property type="component" value="Unassembled WGS sequence"/>
</dbReference>
<evidence type="ECO:0000256" key="8">
    <source>
        <dbReference type="SAM" id="Phobius"/>
    </source>
</evidence>
<dbReference type="STRING" id="1428652.BIV24_28295"/>
<keyword evidence="2" id="KW-1003">Cell membrane</keyword>
<dbReference type="InterPro" id="IPR050250">
    <property type="entry name" value="Macrolide_Exporter_MacB"/>
</dbReference>
<feature type="transmembrane region" description="Helical" evidence="8">
    <location>
        <begin position="315"/>
        <end position="348"/>
    </location>
</feature>
<keyword evidence="3 8" id="KW-0812">Transmembrane</keyword>
<feature type="domain" description="ABC3 transporter permease C-terminal" evidence="9">
    <location>
        <begin position="274"/>
        <end position="398"/>
    </location>
</feature>
<keyword evidence="5 8" id="KW-0472">Membrane</keyword>
<comment type="caution">
    <text evidence="10">The sequence shown here is derived from an EMBL/GenBank/DDBJ whole genome shotgun (WGS) entry which is preliminary data.</text>
</comment>
<proteinExistence type="inferred from homology"/>
<feature type="transmembrane region" description="Helical" evidence="8">
    <location>
        <begin position="368"/>
        <end position="388"/>
    </location>
</feature>
<keyword evidence="11" id="KW-1185">Reference proteome</keyword>
<evidence type="ECO:0000313" key="10">
    <source>
        <dbReference type="EMBL" id="OIJ85490.1"/>
    </source>
</evidence>
<evidence type="ECO:0000256" key="4">
    <source>
        <dbReference type="ARBA" id="ARBA00022989"/>
    </source>
</evidence>
<dbReference type="Pfam" id="PF02687">
    <property type="entry name" value="FtsX"/>
    <property type="match status" value="1"/>
</dbReference>
<evidence type="ECO:0000256" key="6">
    <source>
        <dbReference type="ARBA" id="ARBA00038076"/>
    </source>
</evidence>
<evidence type="ECO:0000313" key="11">
    <source>
        <dbReference type="Proteomes" id="UP000179935"/>
    </source>
</evidence>
<name>A0A1S2NVI6_9ACTN</name>
<feature type="transmembrane region" description="Helical" evidence="8">
    <location>
        <begin position="274"/>
        <end position="294"/>
    </location>
</feature>
<dbReference type="PANTHER" id="PTHR30572:SF4">
    <property type="entry name" value="ABC TRANSPORTER PERMEASE YTRF"/>
    <property type="match status" value="1"/>
</dbReference>
<dbReference type="RefSeq" id="WP_071369311.1">
    <property type="nucleotide sequence ID" value="NZ_MLYP01000089.1"/>
</dbReference>
<feature type="compositionally biased region" description="Polar residues" evidence="7">
    <location>
        <begin position="43"/>
        <end position="61"/>
    </location>
</feature>
<dbReference type="EMBL" id="MLYP01000089">
    <property type="protein sequence ID" value="OIJ85490.1"/>
    <property type="molecule type" value="Genomic_DNA"/>
</dbReference>
<dbReference type="AlphaFoldDB" id="A0A1S2NVI6"/>
<dbReference type="InterPro" id="IPR003838">
    <property type="entry name" value="ABC3_permease_C"/>
</dbReference>
<reference evidence="10 11" key="1">
    <citation type="submission" date="2016-10" db="EMBL/GenBank/DDBJ databases">
        <title>Genome sequence of Streptomyces sp. MUSC 93.</title>
        <authorList>
            <person name="Lee L.-H."/>
            <person name="Ser H.-L."/>
            <person name="Law J.W.-F."/>
        </authorList>
    </citation>
    <scope>NUCLEOTIDE SEQUENCE [LARGE SCALE GENOMIC DNA]</scope>
    <source>
        <strain evidence="10 11">MUSC 93</strain>
    </source>
</reference>
<dbReference type="OrthoDB" id="5138447at2"/>
<comment type="subcellular location">
    <subcellularLocation>
        <location evidence="1">Cell membrane</location>
        <topology evidence="1">Multi-pass membrane protein</topology>
    </subcellularLocation>
</comment>
<evidence type="ECO:0000256" key="1">
    <source>
        <dbReference type="ARBA" id="ARBA00004651"/>
    </source>
</evidence>